<dbReference type="STRING" id="161398.PP2015_273"/>
<evidence type="ECO:0008006" key="4">
    <source>
        <dbReference type="Google" id="ProtNLM"/>
    </source>
</evidence>
<sequence>MAKGIISELTDELAISFLALQHYPVDQDVIDYLNERSKADDEFLPLVEVLTFRGGIPYKENLKVLEADNAIELVKDALKQAYHFESLKKNQTTKRNAIIILLSYIAKYFQITSLQEITLEVWNSIVAQLKNEDTSYREQLAERFINATRILAKTLAKVHNNDEYIAAISIKRSDYHFGSIAAGYEKWHSLFEEWRDGLLLKSTKDRNASFSKLLNYLRTIENSNDPFVFLATERKYTFWKYLDDNDVNNKRAAALNMNDFANWIIEGHLTEEDEDGGGTSIGYPLLTAKEIKLVIDTKYDNKSKPPESVKQSMPTKWLMLCKEILSEDEYAWPKSQEKEYIEVVNSDTNKIERIWCPVSTHLYLIMCELPVRRIQVKSSDSGEGDSQIYSQEDKKWVTNTSLHAGYWKQLGNKVAERGFIRKIHSQGKETVGIYINTNKTQDRAQGFSETSGYEIPWHNESIIKYAYELLAWQEKYNPVKAPKKYKDIPKNVWSTRPTELVKEIIPDRFYLFRSPLNPSVDSPPADWLLNRFWLALMDELEKRLKEQGEDVEIITDREENGVPKASIFTPHGLRVTGLTAFVENGVPIDILSKIVAGHASILMTLYYIKHTPAHVSEILTSAQKQIEDNQQIDFANWLKSSAWADAQKYSIFNDEQTAKGVFEQGVRALWESNQLGLCPNAGTLCNIGGELLRKAGKNGKDVYGEVPGGVGNCVRCRFFISGKPWLIPLWLHGNKLLADAQKLSIDVEQARTELEVLYGKRKSIAKEKGAAFITSSLKAEIKSAEALLARKTETLDQKLCDAHATYRLIEGVRCLANADFDTSEAHKYIPIRLVDSPEETKFFEQNKFRQQDLLVQASRLYAHVRDNDLEQERNHFIDKVMLNAGMMPITMGSLTETEVKNASDALASYLTYKFTDQELNQLDANAVTLQQLGVKIQSTEQLINMAKTHTKALENNKDQQDD</sequence>
<dbReference type="InterPro" id="IPR024965">
    <property type="entry name" value="Putative_integrase"/>
</dbReference>
<dbReference type="Gene3D" id="1.10.443.10">
    <property type="entry name" value="Intergrase catalytic core"/>
    <property type="match status" value="1"/>
</dbReference>
<organism evidence="2 3">
    <name type="scientific">Pseudoalteromonas phenolica</name>
    <dbReference type="NCBI Taxonomy" id="161398"/>
    <lineage>
        <taxon>Bacteria</taxon>
        <taxon>Pseudomonadati</taxon>
        <taxon>Pseudomonadota</taxon>
        <taxon>Gammaproteobacteria</taxon>
        <taxon>Alteromonadales</taxon>
        <taxon>Pseudoalteromonadaceae</taxon>
        <taxon>Pseudoalteromonas</taxon>
    </lineage>
</organism>
<dbReference type="Pfam" id="PF13009">
    <property type="entry name" value="Integrase_2"/>
    <property type="match status" value="1"/>
</dbReference>
<dbReference type="GO" id="GO:0015074">
    <property type="term" value="P:DNA integration"/>
    <property type="evidence" value="ECO:0007669"/>
    <property type="project" value="InterPro"/>
</dbReference>
<dbReference type="Proteomes" id="UP000061457">
    <property type="component" value="Chromosome I"/>
</dbReference>
<dbReference type="AlphaFoldDB" id="A0A0S2JXE7"/>
<dbReference type="GO" id="GO:0006310">
    <property type="term" value="P:DNA recombination"/>
    <property type="evidence" value="ECO:0007669"/>
    <property type="project" value="UniProtKB-KW"/>
</dbReference>
<evidence type="ECO:0000313" key="3">
    <source>
        <dbReference type="Proteomes" id="UP000061457"/>
    </source>
</evidence>
<protein>
    <recommendedName>
        <fullName evidence="4">Integrase</fullName>
    </recommendedName>
</protein>
<name>A0A0S2JXE7_9GAMM</name>
<evidence type="ECO:0000313" key="2">
    <source>
        <dbReference type="EMBL" id="ALO40800.1"/>
    </source>
</evidence>
<accession>A0A0S2JXE7</accession>
<keyword evidence="3" id="KW-1185">Reference proteome</keyword>
<keyword evidence="1" id="KW-0233">DNA recombination</keyword>
<proteinExistence type="predicted"/>
<evidence type="ECO:0000256" key="1">
    <source>
        <dbReference type="ARBA" id="ARBA00023172"/>
    </source>
</evidence>
<dbReference type="RefSeq" id="WP_058028577.1">
    <property type="nucleotide sequence ID" value="NZ_CP013187.1"/>
</dbReference>
<dbReference type="InterPro" id="IPR011010">
    <property type="entry name" value="DNA_brk_join_enz"/>
</dbReference>
<gene>
    <name evidence="2" type="ORF">PP2015_273</name>
</gene>
<reference evidence="2 3" key="1">
    <citation type="submission" date="2015-11" db="EMBL/GenBank/DDBJ databases">
        <authorList>
            <person name="Zhang Y."/>
            <person name="Guo Z."/>
        </authorList>
    </citation>
    <scope>NUCLEOTIDE SEQUENCE [LARGE SCALE GENOMIC DNA]</scope>
    <source>
        <strain evidence="2 3">KCTC 12086</strain>
    </source>
</reference>
<dbReference type="GO" id="GO:0003677">
    <property type="term" value="F:DNA binding"/>
    <property type="evidence" value="ECO:0007669"/>
    <property type="project" value="InterPro"/>
</dbReference>
<dbReference type="KEGG" id="pphe:PP2015_273"/>
<dbReference type="SUPFAM" id="SSF56349">
    <property type="entry name" value="DNA breaking-rejoining enzymes"/>
    <property type="match status" value="1"/>
</dbReference>
<dbReference type="InterPro" id="IPR013762">
    <property type="entry name" value="Integrase-like_cat_sf"/>
</dbReference>
<dbReference type="PATRIC" id="fig|161398.10.peg.280"/>
<dbReference type="EMBL" id="CP013187">
    <property type="protein sequence ID" value="ALO40800.1"/>
    <property type="molecule type" value="Genomic_DNA"/>
</dbReference>